<dbReference type="Pfam" id="PF03061">
    <property type="entry name" value="4HBT"/>
    <property type="match status" value="2"/>
</dbReference>
<dbReference type="InterPro" id="IPR040170">
    <property type="entry name" value="Cytosol_ACT"/>
</dbReference>
<reference evidence="11" key="2">
    <citation type="submission" date="2025-09" db="UniProtKB">
        <authorList>
            <consortium name="Ensembl"/>
        </authorList>
    </citation>
    <scope>IDENTIFICATION</scope>
</reference>
<feature type="region of interest" description="Disordered" evidence="9">
    <location>
        <begin position="1"/>
        <end position="21"/>
    </location>
</feature>
<dbReference type="PANTHER" id="PTHR11049:SF24">
    <property type="entry name" value="CYTOSOLIC ACYL COENZYME A THIOESTER HYDROLASE"/>
    <property type="match status" value="1"/>
</dbReference>
<dbReference type="GO" id="GO:0005829">
    <property type="term" value="C:cytosol"/>
    <property type="evidence" value="ECO:0007669"/>
    <property type="project" value="TreeGrafter"/>
</dbReference>
<evidence type="ECO:0000256" key="9">
    <source>
        <dbReference type="SAM" id="MobiDB-lite"/>
    </source>
</evidence>
<dbReference type="AlphaFoldDB" id="A0A8B9VHG6"/>
<keyword evidence="3" id="KW-0963">Cytoplasm</keyword>
<dbReference type="GO" id="GO:0009062">
    <property type="term" value="P:fatty acid catabolic process"/>
    <property type="evidence" value="ECO:0007669"/>
    <property type="project" value="TreeGrafter"/>
</dbReference>
<feature type="active site" evidence="8">
    <location>
        <position position="35"/>
    </location>
</feature>
<evidence type="ECO:0000313" key="11">
    <source>
        <dbReference type="Ensembl" id="ENSAZOP00000021454.1"/>
    </source>
</evidence>
<evidence type="ECO:0000256" key="3">
    <source>
        <dbReference type="ARBA" id="ARBA00022490"/>
    </source>
</evidence>
<accession>A0A8B9VHG6</accession>
<proteinExistence type="predicted"/>
<dbReference type="FunFam" id="3.10.129.10:FF:000010">
    <property type="entry name" value="Cytosolic acyl coenzyme A thioester hydrolase"/>
    <property type="match status" value="1"/>
</dbReference>
<dbReference type="PROSITE" id="PS51770">
    <property type="entry name" value="HOTDOG_ACOT"/>
    <property type="match status" value="2"/>
</dbReference>
<dbReference type="Proteomes" id="UP000694549">
    <property type="component" value="Unplaced"/>
</dbReference>
<dbReference type="Ensembl" id="ENSAZOT00000023057.1">
    <property type="protein sequence ID" value="ENSAZOP00000021454.1"/>
    <property type="gene ID" value="ENSAZOG00000013904.1"/>
</dbReference>
<evidence type="ECO:0000256" key="4">
    <source>
        <dbReference type="ARBA" id="ARBA00022737"/>
    </source>
</evidence>
<evidence type="ECO:0000256" key="1">
    <source>
        <dbReference type="ARBA" id="ARBA00004496"/>
    </source>
</evidence>
<evidence type="ECO:0000259" key="10">
    <source>
        <dbReference type="PROSITE" id="PS51770"/>
    </source>
</evidence>
<organism evidence="11 12">
    <name type="scientific">Anas zonorhyncha</name>
    <name type="common">Eastern spot-billed duck</name>
    <dbReference type="NCBI Taxonomy" id="75864"/>
    <lineage>
        <taxon>Eukaryota</taxon>
        <taxon>Metazoa</taxon>
        <taxon>Chordata</taxon>
        <taxon>Craniata</taxon>
        <taxon>Vertebrata</taxon>
        <taxon>Euteleostomi</taxon>
        <taxon>Archelosauria</taxon>
        <taxon>Archosauria</taxon>
        <taxon>Dinosauria</taxon>
        <taxon>Saurischia</taxon>
        <taxon>Theropoda</taxon>
        <taxon>Coelurosauria</taxon>
        <taxon>Aves</taxon>
        <taxon>Neognathae</taxon>
        <taxon>Galloanserae</taxon>
        <taxon>Anseriformes</taxon>
        <taxon>Anatidae</taxon>
        <taxon>Anatinae</taxon>
        <taxon>Anas</taxon>
    </lineage>
</organism>
<dbReference type="GO" id="GO:0052689">
    <property type="term" value="F:carboxylic ester hydrolase activity"/>
    <property type="evidence" value="ECO:0007669"/>
    <property type="project" value="UniProtKB-KW"/>
</dbReference>
<evidence type="ECO:0000256" key="2">
    <source>
        <dbReference type="ARBA" id="ARBA00022487"/>
    </source>
</evidence>
<dbReference type="PANTHER" id="PTHR11049">
    <property type="entry name" value="ACYL COENZYME A THIOESTER HYDROLASE"/>
    <property type="match status" value="1"/>
</dbReference>
<protein>
    <recommendedName>
        <fullName evidence="7">palmitoyl-CoA hydrolase</fullName>
        <ecNumber evidence="7">3.1.2.2</ecNumber>
    </recommendedName>
</protein>
<dbReference type="GO" id="GO:0006637">
    <property type="term" value="P:acyl-CoA metabolic process"/>
    <property type="evidence" value="ECO:0007669"/>
    <property type="project" value="TreeGrafter"/>
</dbReference>
<evidence type="ECO:0000256" key="5">
    <source>
        <dbReference type="ARBA" id="ARBA00022801"/>
    </source>
</evidence>
<dbReference type="InterPro" id="IPR029069">
    <property type="entry name" value="HotDog_dom_sf"/>
</dbReference>
<feature type="compositionally biased region" description="Basic and acidic residues" evidence="9">
    <location>
        <begin position="1"/>
        <end position="10"/>
    </location>
</feature>
<keyword evidence="2" id="KW-0719">Serine esterase</keyword>
<sequence>MAGGGHREDMGGGVGPGPPEAERCLRRIMRPDDANVAGNVHGGTVLKMIEEAGAIISTRHCNSGTGEPCVAALARVERTDFLSPMCIGEVANVSAEITYTSKHSVEVQVNVMSENILTGAKKVTNKATLWYVPLALKNVNKVVEVPPIQYARKEQEDEGRKRYEEQKLDRLETKQRNGDVIMPVINPEPHTVGYSQSSLIHLVGPSDCTLLGFVHGGVTMKLMDEVAGIVAARHCKTNIVTASVDAINFHEKIKKGSVITISGRMTFTSNKSMEIEVFVDADPFVDEPQERYRAVSAFFTYVSLSKEGKPLPVPQLLVRARSVRTQPHAARASEHKCSALCCKQGRFQASCLLNAEYFTYLGFSCDALRALLSNKTSSSELFSRKT</sequence>
<keyword evidence="5" id="KW-0378">Hydrolase</keyword>
<feature type="domain" description="HotDog ACOT-type" evidence="10">
    <location>
        <begin position="19"/>
        <end position="137"/>
    </location>
</feature>
<dbReference type="InterPro" id="IPR033120">
    <property type="entry name" value="HOTDOG_ACOT"/>
</dbReference>
<dbReference type="FunFam" id="3.10.129.10:FF:000009">
    <property type="entry name" value="Cytosolic acyl coenzyme A thioester hydrolase"/>
    <property type="match status" value="1"/>
</dbReference>
<evidence type="ECO:0000256" key="7">
    <source>
        <dbReference type="ARBA" id="ARBA00038848"/>
    </source>
</evidence>
<dbReference type="CDD" id="cd03442">
    <property type="entry name" value="BFIT_BACH"/>
    <property type="match status" value="2"/>
</dbReference>
<dbReference type="GO" id="GO:0052816">
    <property type="term" value="F:long-chain fatty acyl-CoA hydrolase activity"/>
    <property type="evidence" value="ECO:0007669"/>
    <property type="project" value="TreeGrafter"/>
</dbReference>
<reference evidence="11" key="1">
    <citation type="submission" date="2025-08" db="UniProtKB">
        <authorList>
            <consortium name="Ensembl"/>
        </authorList>
    </citation>
    <scope>IDENTIFICATION</scope>
</reference>
<evidence type="ECO:0000256" key="8">
    <source>
        <dbReference type="PIRSR" id="PIRSR640170-1"/>
    </source>
</evidence>
<dbReference type="InterPro" id="IPR006683">
    <property type="entry name" value="Thioestr_dom"/>
</dbReference>
<dbReference type="EC" id="3.1.2.2" evidence="7"/>
<keyword evidence="4" id="KW-0677">Repeat</keyword>
<dbReference type="SUPFAM" id="SSF54637">
    <property type="entry name" value="Thioesterase/thiol ester dehydrase-isomerase"/>
    <property type="match status" value="2"/>
</dbReference>
<feature type="active site" evidence="8">
    <location>
        <position position="224"/>
    </location>
</feature>
<comment type="subcellular location">
    <subcellularLocation>
        <location evidence="1">Cytoplasm</location>
    </subcellularLocation>
</comment>
<evidence type="ECO:0000256" key="6">
    <source>
        <dbReference type="ARBA" id="ARBA00023098"/>
    </source>
</evidence>
<keyword evidence="6" id="KW-0443">Lipid metabolism</keyword>
<keyword evidence="12" id="KW-1185">Reference proteome</keyword>
<name>A0A8B9VHG6_9AVES</name>
<feature type="domain" description="HotDog ACOT-type" evidence="10">
    <location>
        <begin position="193"/>
        <end position="307"/>
    </location>
</feature>
<dbReference type="Gene3D" id="3.10.129.10">
    <property type="entry name" value="Hotdog Thioesterase"/>
    <property type="match status" value="2"/>
</dbReference>
<evidence type="ECO:0000313" key="12">
    <source>
        <dbReference type="Proteomes" id="UP000694549"/>
    </source>
</evidence>